<keyword evidence="7" id="KW-0812">Transmembrane</keyword>
<evidence type="ECO:0000256" key="4">
    <source>
        <dbReference type="ARBA" id="ARBA00022679"/>
    </source>
</evidence>
<name>A0A3R5XYL2_9BACT</name>
<dbReference type="PANTHER" id="PTHR43488:SF2">
    <property type="entry name" value="GLUTAMATE-PYRUVATE AMINOTRANSFERASE ALAA"/>
    <property type="match status" value="1"/>
</dbReference>
<dbReference type="KEGG" id="gtl:EP073_13795"/>
<reference evidence="9 10" key="1">
    <citation type="submission" date="2019-01" db="EMBL/GenBank/DDBJ databases">
        <title>Geovibrio thiophilus DSM 11263, complete genome.</title>
        <authorList>
            <person name="Spring S."/>
            <person name="Bunk B."/>
            <person name="Sproer C."/>
        </authorList>
    </citation>
    <scope>NUCLEOTIDE SEQUENCE [LARGE SCALE GENOMIC DNA]</scope>
    <source>
        <strain evidence="9 10">DSM 11263</strain>
    </source>
</reference>
<dbReference type="InterPro" id="IPR015421">
    <property type="entry name" value="PyrdxlP-dep_Trfase_major"/>
</dbReference>
<dbReference type="OrthoDB" id="9804474at2"/>
<dbReference type="PANTHER" id="PTHR43488">
    <property type="entry name" value="GLUTAMATE-PYRUVATE AMINOTRANSFERASE ALAA"/>
    <property type="match status" value="1"/>
</dbReference>
<accession>A0A3R5XYL2</accession>
<evidence type="ECO:0000256" key="2">
    <source>
        <dbReference type="ARBA" id="ARBA00007441"/>
    </source>
</evidence>
<feature type="transmembrane region" description="Helical" evidence="7">
    <location>
        <begin position="378"/>
        <end position="397"/>
    </location>
</feature>
<evidence type="ECO:0000256" key="5">
    <source>
        <dbReference type="ARBA" id="ARBA00022898"/>
    </source>
</evidence>
<keyword evidence="7" id="KW-1133">Transmembrane helix</keyword>
<comment type="similarity">
    <text evidence="2">Belongs to the class-I pyridoxal-phosphate-dependent aminotransferase family.</text>
</comment>
<protein>
    <recommendedName>
        <fullName evidence="6">alanine transaminase</fullName>
        <ecNumber evidence="6">2.6.1.2</ecNumber>
    </recommendedName>
</protein>
<proteinExistence type="inferred from homology"/>
<dbReference type="Proteomes" id="UP000287502">
    <property type="component" value="Chromosome"/>
</dbReference>
<dbReference type="EC" id="2.6.1.2" evidence="6"/>
<evidence type="ECO:0000259" key="8">
    <source>
        <dbReference type="Pfam" id="PF00155"/>
    </source>
</evidence>
<dbReference type="GO" id="GO:0004021">
    <property type="term" value="F:L-alanine:2-oxoglutarate aminotransferase activity"/>
    <property type="evidence" value="ECO:0007669"/>
    <property type="project" value="UniProtKB-EC"/>
</dbReference>
<keyword evidence="4 9" id="KW-0808">Transferase</keyword>
<comment type="cofactor">
    <cofactor evidence="1">
        <name>pyridoxal 5'-phosphate</name>
        <dbReference type="ChEBI" id="CHEBI:597326"/>
    </cofactor>
</comment>
<sequence>MRYDLAKSGNGLTYEIRNIVNVANKLSQAGVDIYWENIGDPIVKGEILPDWMKEELAKIIMDNNAYAYSPTKGVLETREYIAAQVNARGGAQITAEDIIFFNGLGDAIARSYSSIRVDARIIMPEPTYSTHLLAEVLHASFPPNTYQMNPYKHWAPDLDELESKVRSFRSIVGILVINPDNPTGYVHTEEGLRQIVRIAKEYDLMLVFDEIYANMSYNGSKTVMLSDIIGDVPGISMKGISKEYPWPGARCGWIEVYNYDKDPAFQRYVDAILTQKMSEVCSTTFPQMSIPRIMSHPEYKPYLAEKIKHYEKLSNIAYSILRDVPYVVVNRSNGAFYMSVVFNEAVLNSKQSLHIEDEGVRTYVESITNTNIENDKRFVYYLLGATGICVVPLTSFFTSKPGFRMTLLERDADRFEFMVRRLAEKIVEYVESSAR</sequence>
<feature type="domain" description="Aminotransferase class I/classII large" evidence="8">
    <location>
        <begin position="46"/>
        <end position="407"/>
    </location>
</feature>
<dbReference type="InterPro" id="IPR015422">
    <property type="entry name" value="PyrdxlP-dep_Trfase_small"/>
</dbReference>
<organism evidence="9 10">
    <name type="scientific">Geovibrio thiophilus</name>
    <dbReference type="NCBI Taxonomy" id="139438"/>
    <lineage>
        <taxon>Bacteria</taxon>
        <taxon>Pseudomonadati</taxon>
        <taxon>Deferribacterota</taxon>
        <taxon>Deferribacteres</taxon>
        <taxon>Deferribacterales</taxon>
        <taxon>Geovibrionaceae</taxon>
        <taxon>Geovibrio</taxon>
    </lineage>
</organism>
<dbReference type="GO" id="GO:0030170">
    <property type="term" value="F:pyridoxal phosphate binding"/>
    <property type="evidence" value="ECO:0007669"/>
    <property type="project" value="InterPro"/>
</dbReference>
<dbReference type="InterPro" id="IPR004839">
    <property type="entry name" value="Aminotransferase_I/II_large"/>
</dbReference>
<evidence type="ECO:0000256" key="7">
    <source>
        <dbReference type="SAM" id="Phobius"/>
    </source>
</evidence>
<dbReference type="InterPro" id="IPR015424">
    <property type="entry name" value="PyrdxlP-dep_Trfase"/>
</dbReference>
<gene>
    <name evidence="9" type="ORF">EP073_13795</name>
</gene>
<dbReference type="AlphaFoldDB" id="A0A3R5XYL2"/>
<evidence type="ECO:0000256" key="1">
    <source>
        <dbReference type="ARBA" id="ARBA00001933"/>
    </source>
</evidence>
<dbReference type="Gene3D" id="3.90.1150.10">
    <property type="entry name" value="Aspartate Aminotransferase, domain 1"/>
    <property type="match status" value="1"/>
</dbReference>
<dbReference type="EMBL" id="CP035108">
    <property type="protein sequence ID" value="QAR34431.1"/>
    <property type="molecule type" value="Genomic_DNA"/>
</dbReference>
<dbReference type="InterPro" id="IPR051926">
    <property type="entry name" value="Ala_Aminotransferase"/>
</dbReference>
<dbReference type="Pfam" id="PF00155">
    <property type="entry name" value="Aminotran_1_2"/>
    <property type="match status" value="1"/>
</dbReference>
<evidence type="ECO:0000256" key="6">
    <source>
        <dbReference type="ARBA" id="ARBA00026106"/>
    </source>
</evidence>
<evidence type="ECO:0000256" key="3">
    <source>
        <dbReference type="ARBA" id="ARBA00022576"/>
    </source>
</evidence>
<dbReference type="NCBIfam" id="NF005334">
    <property type="entry name" value="PRK06855.1"/>
    <property type="match status" value="1"/>
</dbReference>
<dbReference type="RefSeq" id="WP_128467736.1">
    <property type="nucleotide sequence ID" value="NZ_CP035108.1"/>
</dbReference>
<dbReference type="CDD" id="cd00609">
    <property type="entry name" value="AAT_like"/>
    <property type="match status" value="1"/>
</dbReference>
<keyword evidence="10" id="KW-1185">Reference proteome</keyword>
<keyword evidence="3 9" id="KW-0032">Aminotransferase</keyword>
<dbReference type="Gene3D" id="3.40.640.10">
    <property type="entry name" value="Type I PLP-dependent aspartate aminotransferase-like (Major domain)"/>
    <property type="match status" value="1"/>
</dbReference>
<keyword evidence="5" id="KW-0663">Pyridoxal phosphate</keyword>
<evidence type="ECO:0000313" key="10">
    <source>
        <dbReference type="Proteomes" id="UP000287502"/>
    </source>
</evidence>
<keyword evidence="7" id="KW-0472">Membrane</keyword>
<evidence type="ECO:0000313" key="9">
    <source>
        <dbReference type="EMBL" id="QAR34431.1"/>
    </source>
</evidence>
<dbReference type="SUPFAM" id="SSF53383">
    <property type="entry name" value="PLP-dependent transferases"/>
    <property type="match status" value="1"/>
</dbReference>